<organism evidence="1 2">
    <name type="scientific">Eretmocerus hayati</name>
    <dbReference type="NCBI Taxonomy" id="131215"/>
    <lineage>
        <taxon>Eukaryota</taxon>
        <taxon>Metazoa</taxon>
        <taxon>Ecdysozoa</taxon>
        <taxon>Arthropoda</taxon>
        <taxon>Hexapoda</taxon>
        <taxon>Insecta</taxon>
        <taxon>Pterygota</taxon>
        <taxon>Neoptera</taxon>
        <taxon>Endopterygota</taxon>
        <taxon>Hymenoptera</taxon>
        <taxon>Apocrita</taxon>
        <taxon>Proctotrupomorpha</taxon>
        <taxon>Chalcidoidea</taxon>
        <taxon>Aphelinidae</taxon>
        <taxon>Aphelininae</taxon>
        <taxon>Eretmocerus</taxon>
    </lineage>
</organism>
<evidence type="ECO:0000313" key="2">
    <source>
        <dbReference type="Proteomes" id="UP001239111"/>
    </source>
</evidence>
<accession>A0ACC2NGI1</accession>
<evidence type="ECO:0000313" key="1">
    <source>
        <dbReference type="EMBL" id="KAJ8670187.1"/>
    </source>
</evidence>
<protein>
    <submittedName>
        <fullName evidence="1">Uncharacterized protein</fullName>
    </submittedName>
</protein>
<proteinExistence type="predicted"/>
<name>A0ACC2NGI1_9HYME</name>
<keyword evidence="2" id="KW-1185">Reference proteome</keyword>
<gene>
    <name evidence="1" type="ORF">QAD02_001446</name>
</gene>
<dbReference type="Proteomes" id="UP001239111">
    <property type="component" value="Chromosome 3"/>
</dbReference>
<comment type="caution">
    <text evidence="1">The sequence shown here is derived from an EMBL/GenBank/DDBJ whole genome shotgun (WGS) entry which is preliminary data.</text>
</comment>
<sequence length="180" mass="20978">MSTSGGEDNRSRLVYEVLDEESRGTVRIGKHNHVRSTVKSREMTFLRHESVYRALRALVILLVFDGIEESYDDRVNDYHPVSLESVVLEKSSMSAATMCRWVDSVLGDGASKLFSDPLTRVYREYTDEWKLYPYGHAFVLPSREDYVLLKRLNTRVLPSRVIERSTSVERRLLMWEDKKK</sequence>
<dbReference type="EMBL" id="CM056743">
    <property type="protein sequence ID" value="KAJ8670187.1"/>
    <property type="molecule type" value="Genomic_DNA"/>
</dbReference>
<reference evidence="1" key="1">
    <citation type="submission" date="2023-04" db="EMBL/GenBank/DDBJ databases">
        <title>A chromosome-level genome assembly of the parasitoid wasp Eretmocerus hayati.</title>
        <authorList>
            <person name="Zhong Y."/>
            <person name="Liu S."/>
            <person name="Liu Y."/>
        </authorList>
    </citation>
    <scope>NUCLEOTIDE SEQUENCE</scope>
    <source>
        <strain evidence="1">ZJU_SS_LIU_2023</strain>
    </source>
</reference>